<dbReference type="Gene3D" id="3.90.79.10">
    <property type="entry name" value="Nucleoside Triphosphate Pyrophosphohydrolase"/>
    <property type="match status" value="1"/>
</dbReference>
<evidence type="ECO:0000256" key="14">
    <source>
        <dbReference type="RuleBase" id="RU365096"/>
    </source>
</evidence>
<evidence type="ECO:0000313" key="16">
    <source>
        <dbReference type="EMBL" id="MSS82778.1"/>
    </source>
</evidence>
<dbReference type="PANTHER" id="PTHR42944:SF1">
    <property type="entry name" value="ADENINE DNA GLYCOSYLASE"/>
    <property type="match status" value="1"/>
</dbReference>
<protein>
    <recommendedName>
        <fullName evidence="5 14">Adenine DNA glycosylase</fullName>
        <ecNumber evidence="4 14">3.2.2.31</ecNumber>
    </recommendedName>
</protein>
<comment type="cofactor">
    <cofactor evidence="14">
        <name>[4Fe-4S] cluster</name>
        <dbReference type="ChEBI" id="CHEBI:49883"/>
    </cofactor>
    <text evidence="14">Binds 1 [4Fe-4S] cluster.</text>
</comment>
<dbReference type="InterPro" id="IPR011257">
    <property type="entry name" value="DNA_glycosylase"/>
</dbReference>
<dbReference type="PANTHER" id="PTHR42944">
    <property type="entry name" value="ADENINE DNA GLYCOSYLASE"/>
    <property type="match status" value="1"/>
</dbReference>
<sequence>MKPNNWTETLLAWFDGFRRELPWRESHPRNPYHVWVSEIMLQQTRTETVKGYFHRWMEQFPTIRDLAQAPEDQVLRAWQGLGYYSRARNLHKAARQVMVEWDGQLPRDRKALGDLPGIGAYTVGAILSMAFGEKVPAVDGNLLRVLARLYGVEEDITGTQGKKTITALAEAAIPADRPGDFNEAMMDLGAEVCIPKHPRCGECPLRESCRALKEEKTEVLPVRKAKAPQKELAAACGLVCREGRYLLHKRPAKGMLASMWEFPMVLDPDPDKARAGLEQLLEGAAGPELWHHRHVFTHQIWHMTGYGMNGGDCPEEGSPDWAWLAPEEWDQRPLAGPHAKLAAWLKKTVDSKEKV</sequence>
<feature type="domain" description="HhH-GPD" evidence="15">
    <location>
        <begin position="40"/>
        <end position="191"/>
    </location>
</feature>
<dbReference type="InterPro" id="IPR015797">
    <property type="entry name" value="NUDIX_hydrolase-like_dom_sf"/>
</dbReference>
<dbReference type="Pfam" id="PF00730">
    <property type="entry name" value="HhH-GPD"/>
    <property type="match status" value="1"/>
</dbReference>
<evidence type="ECO:0000256" key="12">
    <source>
        <dbReference type="ARBA" id="ARBA00023204"/>
    </source>
</evidence>
<comment type="caution">
    <text evidence="16">The sequence shown here is derived from an EMBL/GenBank/DDBJ whole genome shotgun (WGS) entry which is preliminary data.</text>
</comment>
<keyword evidence="6" id="KW-0004">4Fe-4S</keyword>
<evidence type="ECO:0000256" key="4">
    <source>
        <dbReference type="ARBA" id="ARBA00012045"/>
    </source>
</evidence>
<keyword evidence="12" id="KW-0234">DNA repair</keyword>
<dbReference type="InterPro" id="IPR003651">
    <property type="entry name" value="Endonuclease3_FeS-loop_motif"/>
</dbReference>
<evidence type="ECO:0000256" key="5">
    <source>
        <dbReference type="ARBA" id="ARBA00022023"/>
    </source>
</evidence>
<keyword evidence="8 14" id="KW-0227">DNA damage</keyword>
<evidence type="ECO:0000313" key="17">
    <source>
        <dbReference type="Proteomes" id="UP000441455"/>
    </source>
</evidence>
<dbReference type="GO" id="GO:0032357">
    <property type="term" value="F:oxidized purine DNA binding"/>
    <property type="evidence" value="ECO:0007669"/>
    <property type="project" value="TreeGrafter"/>
</dbReference>
<dbReference type="GO" id="GO:0051539">
    <property type="term" value="F:4 iron, 4 sulfur cluster binding"/>
    <property type="evidence" value="ECO:0007669"/>
    <property type="project" value="UniProtKB-UniRule"/>
</dbReference>
<dbReference type="SUPFAM" id="SSF48150">
    <property type="entry name" value="DNA-glycosylase"/>
    <property type="match status" value="1"/>
</dbReference>
<keyword evidence="9" id="KW-0378">Hydrolase</keyword>
<keyword evidence="10 14" id="KW-0408">Iron</keyword>
<dbReference type="GO" id="GO:0046872">
    <property type="term" value="F:metal ion binding"/>
    <property type="evidence" value="ECO:0007669"/>
    <property type="project" value="UniProtKB-UniRule"/>
</dbReference>
<evidence type="ECO:0000256" key="2">
    <source>
        <dbReference type="ARBA" id="ARBA00002933"/>
    </source>
</evidence>
<dbReference type="InterPro" id="IPR029119">
    <property type="entry name" value="MutY_C"/>
</dbReference>
<dbReference type="SMART" id="SM00478">
    <property type="entry name" value="ENDO3c"/>
    <property type="match status" value="1"/>
</dbReference>
<keyword evidence="13 14" id="KW-0326">Glycosidase</keyword>
<dbReference type="GO" id="GO:0035485">
    <property type="term" value="F:adenine/guanine mispair binding"/>
    <property type="evidence" value="ECO:0007669"/>
    <property type="project" value="TreeGrafter"/>
</dbReference>
<dbReference type="CDD" id="cd00056">
    <property type="entry name" value="ENDO3c"/>
    <property type="match status" value="1"/>
</dbReference>
<dbReference type="Gene3D" id="1.10.1670.10">
    <property type="entry name" value="Helix-hairpin-Helix base-excision DNA repair enzymes (C-terminal)"/>
    <property type="match status" value="1"/>
</dbReference>
<gene>
    <name evidence="16" type="primary">mutY</name>
    <name evidence="16" type="ORF">FX155_09255</name>
</gene>
<comment type="catalytic activity">
    <reaction evidence="1 14">
        <text>Hydrolyzes free adenine bases from 7,8-dihydro-8-oxoguanine:adenine mismatched double-stranded DNA, leaving an apurinic site.</text>
        <dbReference type="EC" id="3.2.2.31"/>
    </reaction>
</comment>
<reference evidence="16 17" key="1">
    <citation type="submission" date="2019-08" db="EMBL/GenBank/DDBJ databases">
        <title>In-depth cultivation of the pig gut microbiome towards novel bacterial diversity and tailored functional studies.</title>
        <authorList>
            <person name="Wylensek D."/>
            <person name="Hitch T.C.A."/>
            <person name="Clavel T."/>
        </authorList>
    </citation>
    <scope>NUCLEOTIDE SEQUENCE [LARGE SCALE GENOMIC DNA]</scope>
    <source>
        <strain evidence="16 17">WCA-389-WT-5B</strain>
    </source>
</reference>
<accession>A0A6N7W3S3</accession>
<evidence type="ECO:0000256" key="8">
    <source>
        <dbReference type="ARBA" id="ARBA00022763"/>
    </source>
</evidence>
<evidence type="ECO:0000256" key="10">
    <source>
        <dbReference type="ARBA" id="ARBA00023004"/>
    </source>
</evidence>
<dbReference type="OrthoDB" id="9802365at2"/>
<dbReference type="GO" id="GO:0006284">
    <property type="term" value="P:base-excision repair"/>
    <property type="evidence" value="ECO:0007669"/>
    <property type="project" value="UniProtKB-UniRule"/>
</dbReference>
<evidence type="ECO:0000256" key="7">
    <source>
        <dbReference type="ARBA" id="ARBA00022723"/>
    </source>
</evidence>
<evidence type="ECO:0000256" key="9">
    <source>
        <dbReference type="ARBA" id="ARBA00022801"/>
    </source>
</evidence>
<dbReference type="GO" id="GO:0000701">
    <property type="term" value="F:purine-specific mismatch base pair DNA N-glycosylase activity"/>
    <property type="evidence" value="ECO:0007669"/>
    <property type="project" value="UniProtKB-EC"/>
</dbReference>
<dbReference type="GO" id="GO:0034039">
    <property type="term" value="F:8-oxo-7,8-dihydroguanine DNA N-glycosylase activity"/>
    <property type="evidence" value="ECO:0007669"/>
    <property type="project" value="TreeGrafter"/>
</dbReference>
<dbReference type="FunFam" id="1.10.340.30:FF:000002">
    <property type="entry name" value="Adenine DNA glycosylase"/>
    <property type="match status" value="1"/>
</dbReference>
<evidence type="ECO:0000256" key="6">
    <source>
        <dbReference type="ARBA" id="ARBA00022485"/>
    </source>
</evidence>
<evidence type="ECO:0000256" key="1">
    <source>
        <dbReference type="ARBA" id="ARBA00000843"/>
    </source>
</evidence>
<dbReference type="InterPro" id="IPR005760">
    <property type="entry name" value="A/G_AdeGlyc_MutY"/>
</dbReference>
<comment type="similarity">
    <text evidence="3 14">Belongs to the Nth/MutY family.</text>
</comment>
<evidence type="ECO:0000256" key="13">
    <source>
        <dbReference type="ARBA" id="ARBA00023295"/>
    </source>
</evidence>
<keyword evidence="11" id="KW-0411">Iron-sulfur</keyword>
<dbReference type="CDD" id="cd03431">
    <property type="entry name" value="NUDIX_DNA_Glycosylase_C-MutY"/>
    <property type="match status" value="1"/>
</dbReference>
<dbReference type="NCBIfam" id="TIGR01084">
    <property type="entry name" value="mutY"/>
    <property type="match status" value="1"/>
</dbReference>
<evidence type="ECO:0000256" key="11">
    <source>
        <dbReference type="ARBA" id="ARBA00023014"/>
    </source>
</evidence>
<dbReference type="EC" id="3.2.2.31" evidence="4 14"/>
<dbReference type="RefSeq" id="WP_154488501.1">
    <property type="nucleotide sequence ID" value="NZ_VULN01000013.1"/>
</dbReference>
<dbReference type="Proteomes" id="UP000441455">
    <property type="component" value="Unassembled WGS sequence"/>
</dbReference>
<dbReference type="AlphaFoldDB" id="A0A6N7W3S3"/>
<dbReference type="InterPro" id="IPR023170">
    <property type="entry name" value="HhH_base_excis_C"/>
</dbReference>
<dbReference type="InterPro" id="IPR044298">
    <property type="entry name" value="MIG/MutY"/>
</dbReference>
<organism evidence="16 17">
    <name type="scientific">Acidaminococcus fermentans</name>
    <dbReference type="NCBI Taxonomy" id="905"/>
    <lineage>
        <taxon>Bacteria</taxon>
        <taxon>Bacillati</taxon>
        <taxon>Bacillota</taxon>
        <taxon>Negativicutes</taxon>
        <taxon>Acidaminococcales</taxon>
        <taxon>Acidaminococcaceae</taxon>
        <taxon>Acidaminococcus</taxon>
    </lineage>
</organism>
<dbReference type="SUPFAM" id="SSF55811">
    <property type="entry name" value="Nudix"/>
    <property type="match status" value="1"/>
</dbReference>
<comment type="function">
    <text evidence="2">Adenine glycosylase active on G-A mispairs. MutY also corrects error-prone DNA synthesis past GO lesions which are due to the oxidatively damaged form of guanine: 7,8-dihydro-8-oxoguanine (8-oxo-dGTP).</text>
</comment>
<name>A0A6N7W3S3_ACIFE</name>
<dbReference type="InterPro" id="IPR003265">
    <property type="entry name" value="HhH-GPD_domain"/>
</dbReference>
<dbReference type="Gene3D" id="1.10.340.30">
    <property type="entry name" value="Hypothetical protein, domain 2"/>
    <property type="match status" value="1"/>
</dbReference>
<dbReference type="Pfam" id="PF14815">
    <property type="entry name" value="NUDIX_4"/>
    <property type="match status" value="1"/>
</dbReference>
<dbReference type="GO" id="GO:0006298">
    <property type="term" value="P:mismatch repair"/>
    <property type="evidence" value="ECO:0007669"/>
    <property type="project" value="TreeGrafter"/>
</dbReference>
<evidence type="ECO:0000259" key="15">
    <source>
        <dbReference type="SMART" id="SM00478"/>
    </source>
</evidence>
<evidence type="ECO:0000256" key="3">
    <source>
        <dbReference type="ARBA" id="ARBA00008343"/>
    </source>
</evidence>
<proteinExistence type="inferred from homology"/>
<dbReference type="SMART" id="SM00525">
    <property type="entry name" value="FES"/>
    <property type="match status" value="1"/>
</dbReference>
<keyword evidence="7" id="KW-0479">Metal-binding</keyword>
<dbReference type="EMBL" id="VULN01000013">
    <property type="protein sequence ID" value="MSS82778.1"/>
    <property type="molecule type" value="Genomic_DNA"/>
</dbReference>